<proteinExistence type="predicted"/>
<protein>
    <recommendedName>
        <fullName evidence="2">AAA+ ATPase domain-containing protein</fullName>
    </recommendedName>
</protein>
<feature type="compositionally biased region" description="Basic residues" evidence="1">
    <location>
        <begin position="88"/>
        <end position="104"/>
    </location>
</feature>
<dbReference type="Pfam" id="PF00004">
    <property type="entry name" value="AAA"/>
    <property type="match status" value="1"/>
</dbReference>
<keyword evidence="4" id="KW-1185">Reference proteome</keyword>
<gene>
    <name evidence="3" type="ORF">OHC33_008911</name>
</gene>
<comment type="caution">
    <text evidence="3">The sequence shown here is derived from an EMBL/GenBank/DDBJ whole genome shotgun (WGS) entry which is preliminary data.</text>
</comment>
<dbReference type="PANTHER" id="PTHR46411">
    <property type="entry name" value="FAMILY ATPASE, PUTATIVE-RELATED"/>
    <property type="match status" value="1"/>
</dbReference>
<accession>A0AAN8EHU3</accession>
<dbReference type="SUPFAM" id="SSF52540">
    <property type="entry name" value="P-loop containing nucleoside triphosphate hydrolases"/>
    <property type="match status" value="1"/>
</dbReference>
<evidence type="ECO:0000313" key="3">
    <source>
        <dbReference type="EMBL" id="KAK5949950.1"/>
    </source>
</evidence>
<dbReference type="AlphaFoldDB" id="A0AAN8EHU3"/>
<feature type="domain" description="AAA+ ATPase" evidence="2">
    <location>
        <begin position="648"/>
        <end position="773"/>
    </location>
</feature>
<feature type="compositionally biased region" description="Basic and acidic residues" evidence="1">
    <location>
        <begin position="66"/>
        <end position="76"/>
    </location>
</feature>
<dbReference type="PANTHER" id="PTHR46411:SF1">
    <property type="entry name" value="FAMILY ATPASE, PUTATIVE (AFU_ORTHOLOGUE AFUA_7G05752)-RELATED"/>
    <property type="match status" value="1"/>
</dbReference>
<dbReference type="InterPro" id="IPR054289">
    <property type="entry name" value="DUF7025"/>
</dbReference>
<dbReference type="Gene3D" id="3.40.50.300">
    <property type="entry name" value="P-loop containing nucleotide triphosphate hydrolases"/>
    <property type="match status" value="1"/>
</dbReference>
<name>A0AAN8EHU3_9EURO</name>
<feature type="compositionally biased region" description="Polar residues" evidence="1">
    <location>
        <begin position="512"/>
        <end position="521"/>
    </location>
</feature>
<dbReference type="Pfam" id="PF22942">
    <property type="entry name" value="DUF7025"/>
    <property type="match status" value="1"/>
</dbReference>
<reference evidence="3 4" key="1">
    <citation type="submission" date="2022-12" db="EMBL/GenBank/DDBJ databases">
        <title>Genomic features and morphological characterization of a novel Knufia sp. strain isolated from spacecraft assembly facility.</title>
        <authorList>
            <person name="Teixeira M."/>
            <person name="Chander A.M."/>
            <person name="Stajich J.E."/>
            <person name="Venkateswaran K."/>
        </authorList>
    </citation>
    <scope>NUCLEOTIDE SEQUENCE [LARGE SCALE GENOMIC DNA]</scope>
    <source>
        <strain evidence="3 4">FJI-L2-BK-P2</strain>
    </source>
</reference>
<dbReference type="EMBL" id="JAKLMC020000030">
    <property type="protein sequence ID" value="KAK5949950.1"/>
    <property type="molecule type" value="Genomic_DNA"/>
</dbReference>
<dbReference type="GO" id="GO:0016887">
    <property type="term" value="F:ATP hydrolysis activity"/>
    <property type="evidence" value="ECO:0007669"/>
    <property type="project" value="InterPro"/>
</dbReference>
<dbReference type="InterPro" id="IPR027417">
    <property type="entry name" value="P-loop_NTPase"/>
</dbReference>
<dbReference type="GO" id="GO:0005524">
    <property type="term" value="F:ATP binding"/>
    <property type="evidence" value="ECO:0007669"/>
    <property type="project" value="InterPro"/>
</dbReference>
<evidence type="ECO:0000259" key="2">
    <source>
        <dbReference type="SMART" id="SM00382"/>
    </source>
</evidence>
<dbReference type="CDD" id="cd19481">
    <property type="entry name" value="RecA-like_protease"/>
    <property type="match status" value="1"/>
</dbReference>
<evidence type="ECO:0000313" key="4">
    <source>
        <dbReference type="Proteomes" id="UP001316803"/>
    </source>
</evidence>
<dbReference type="SMART" id="SM00382">
    <property type="entry name" value="AAA"/>
    <property type="match status" value="1"/>
</dbReference>
<sequence length="870" mass="97434">MSAADHINWHITQGQRLSNILEGLSDDYFEKTESSRAATAAFTDAMKKSLLKGRKVESDPEPEDETTSHDSSEHSSDSAASSEDEKKKKTSKTKANKNKKRKSTKATNGNVSVEQLLTLLTGMKQNNVAPAADSLIEPPVSSGSIPPPPGLDAADIAAQVVALLKQEEEQSDGKKQAPGKIGTKVAFKRVDQVYDRKIHNYKLKETVQSDPKTDQWDQYVFNVRRQFDTSARYLATFVDIKSKHLRDCLKEVMGEIKGVSLVAEKPAVDPNMLFLYLEEIRGMQERQEAQSKALDNKKKRKTAKLNSQHLKLLVDYLDKDYAQTKEALYPMLEHGTITFEYLWALFKPNEILYSSTYGDDEEPRAFKTVYSRENASMMRGKWYSIEARYLEYDGKNFGMATVNAEIHAFTGSRKISSLSCYPMRYHNNPDKAKQELIDRGKRFVALKGMNYKTYAGMCYVKKEDKVLKVDVHGRIMVDPAIFRRTNPNYPLSAVKPAESEVYANATPVVDENGNTTTSSDGRGQPTPASEDFDQQKQFKVIQNEEGKHVIIEIGSDEAVQVATEDKSTDIFTEEQLLIASSTVVGFSFSEKLWLEFAVSKVGEVSWNSDAFDSLILPDNQKNIVKAMVSSHAFHPSQSIDDIIAGKGKGLVAVLHGGPGLGKTLTVESIADLLRRPLYMVSAGDLGTNSQTLERELQQILDIAHTWGAVLLLDEADVFLEKRSTHDIQRNALVSIFLRLLEYFQGILFLTTNRVDVFDDAFISRIHLSLRYNELTSKAKKSVWKTFITKVQDAEGMRVEDISEKDLDDLSRRGLNGRQIKNIVRAAQALAIHEDVALGLGHIRTVLDVAQTFERDLKGGTGYEDAMRGYT</sequence>
<organism evidence="3 4">
    <name type="scientific">Knufia fluminis</name>
    <dbReference type="NCBI Taxonomy" id="191047"/>
    <lineage>
        <taxon>Eukaryota</taxon>
        <taxon>Fungi</taxon>
        <taxon>Dikarya</taxon>
        <taxon>Ascomycota</taxon>
        <taxon>Pezizomycotina</taxon>
        <taxon>Eurotiomycetes</taxon>
        <taxon>Chaetothyriomycetidae</taxon>
        <taxon>Chaetothyriales</taxon>
        <taxon>Trichomeriaceae</taxon>
        <taxon>Knufia</taxon>
    </lineage>
</organism>
<dbReference type="InterPro" id="IPR003959">
    <property type="entry name" value="ATPase_AAA_core"/>
</dbReference>
<feature type="region of interest" description="Disordered" evidence="1">
    <location>
        <begin position="51"/>
        <end position="109"/>
    </location>
</feature>
<dbReference type="Proteomes" id="UP001316803">
    <property type="component" value="Unassembled WGS sequence"/>
</dbReference>
<feature type="region of interest" description="Disordered" evidence="1">
    <location>
        <begin position="506"/>
        <end position="533"/>
    </location>
</feature>
<evidence type="ECO:0000256" key="1">
    <source>
        <dbReference type="SAM" id="MobiDB-lite"/>
    </source>
</evidence>
<dbReference type="InterPro" id="IPR003593">
    <property type="entry name" value="AAA+_ATPase"/>
</dbReference>